<protein>
    <submittedName>
        <fullName evidence="2">DUF1801 domain-containing protein</fullName>
    </submittedName>
</protein>
<reference evidence="2" key="1">
    <citation type="submission" date="2021-10" db="EMBL/GenBank/DDBJ databases">
        <authorList>
            <person name="Dean J.D."/>
            <person name="Kim M.K."/>
            <person name="Newey C.N."/>
            <person name="Stoker T.S."/>
            <person name="Thompson D.W."/>
            <person name="Grose J.H."/>
        </authorList>
    </citation>
    <scope>NUCLEOTIDE SEQUENCE</scope>
    <source>
        <strain evidence="2">BT178</strain>
    </source>
</reference>
<evidence type="ECO:0000259" key="1">
    <source>
        <dbReference type="Pfam" id="PF08818"/>
    </source>
</evidence>
<dbReference type="Pfam" id="PF08818">
    <property type="entry name" value="DUF1801"/>
    <property type="match status" value="1"/>
</dbReference>
<dbReference type="RefSeq" id="WP_226171529.1">
    <property type="nucleotide sequence ID" value="NZ_JAJADR010000001.1"/>
</dbReference>
<organism evidence="2 3">
    <name type="scientific">Hymenobacter lucidus</name>
    <dbReference type="NCBI Taxonomy" id="2880930"/>
    <lineage>
        <taxon>Bacteria</taxon>
        <taxon>Pseudomonadati</taxon>
        <taxon>Bacteroidota</taxon>
        <taxon>Cytophagia</taxon>
        <taxon>Cytophagales</taxon>
        <taxon>Hymenobacteraceae</taxon>
        <taxon>Hymenobacter</taxon>
    </lineage>
</organism>
<evidence type="ECO:0000313" key="3">
    <source>
        <dbReference type="Proteomes" id="UP001165296"/>
    </source>
</evidence>
<sequence length="134" mass="14705">MPKPVITSVDDFLQQLDLPLRAVVEALRLSILAAAPTVAEQIKWNSPSFYYTGPMAPFEAREYRRDIVVLNLHRGHPLLVFPTGAGISDATGLLEGSYTDGRRLIQIRDLAEAQAKAAGLQQVVRAWLALVEPA</sequence>
<comment type="caution">
    <text evidence="2">The sequence shown here is derived from an EMBL/GenBank/DDBJ whole genome shotgun (WGS) entry which is preliminary data.</text>
</comment>
<feature type="domain" description="YdhG-like" evidence="1">
    <location>
        <begin position="21"/>
        <end position="127"/>
    </location>
</feature>
<dbReference type="SUPFAM" id="SSF159888">
    <property type="entry name" value="YdhG-like"/>
    <property type="match status" value="1"/>
</dbReference>
<evidence type="ECO:0000313" key="2">
    <source>
        <dbReference type="EMBL" id="MCB2406858.1"/>
    </source>
</evidence>
<gene>
    <name evidence="2" type="ORF">LGH74_02610</name>
</gene>
<accession>A0ABS8ALD3</accession>
<proteinExistence type="predicted"/>
<dbReference type="Gene3D" id="3.90.1150.200">
    <property type="match status" value="1"/>
</dbReference>
<dbReference type="Proteomes" id="UP001165296">
    <property type="component" value="Unassembled WGS sequence"/>
</dbReference>
<keyword evidence="3" id="KW-1185">Reference proteome</keyword>
<dbReference type="InterPro" id="IPR014922">
    <property type="entry name" value="YdhG-like"/>
</dbReference>
<name>A0ABS8ALD3_9BACT</name>
<dbReference type="EMBL" id="JAJADR010000001">
    <property type="protein sequence ID" value="MCB2406858.1"/>
    <property type="molecule type" value="Genomic_DNA"/>
</dbReference>